<comment type="caution">
    <text evidence="2">The sequence shown here is derived from an EMBL/GenBank/DDBJ whole genome shotgun (WGS) entry which is preliminary data.</text>
</comment>
<accession>A0A317MVV0</accession>
<dbReference type="Proteomes" id="UP000246569">
    <property type="component" value="Unassembled WGS sequence"/>
</dbReference>
<reference evidence="2 3" key="1">
    <citation type="submission" date="2018-05" db="EMBL/GenBank/DDBJ databases">
        <title>Genomic Encyclopedia of Type Strains, Phase IV (KMG-IV): sequencing the most valuable type-strain genomes for metagenomic binning, comparative biology and taxonomic classification.</title>
        <authorList>
            <person name="Goeker M."/>
        </authorList>
    </citation>
    <scope>NUCLEOTIDE SEQUENCE [LARGE SCALE GENOMIC DNA]</scope>
    <source>
        <strain evidence="2 3">DSM 23606</strain>
    </source>
</reference>
<evidence type="ECO:0000313" key="2">
    <source>
        <dbReference type="EMBL" id="PWV62435.1"/>
    </source>
</evidence>
<organism evidence="2 3">
    <name type="scientific">Plasticicumulans acidivorans</name>
    <dbReference type="NCBI Taxonomy" id="886464"/>
    <lineage>
        <taxon>Bacteria</taxon>
        <taxon>Pseudomonadati</taxon>
        <taxon>Pseudomonadota</taxon>
        <taxon>Gammaproteobacteria</taxon>
        <taxon>Candidatus Competibacteraceae</taxon>
        <taxon>Plasticicumulans</taxon>
    </lineage>
</organism>
<dbReference type="EMBL" id="QGTJ01000004">
    <property type="protein sequence ID" value="PWV62435.1"/>
    <property type="molecule type" value="Genomic_DNA"/>
</dbReference>
<protein>
    <submittedName>
        <fullName evidence="2">Uncharacterized protein</fullName>
    </submittedName>
</protein>
<name>A0A317MVV0_9GAMM</name>
<dbReference type="OrthoDB" id="8419990at2"/>
<sequence>MALRRARRAHDIDPFTDLLFNALLGFTFMFMIAFMAMNPKAKSGVIEAKAEFIITMNWPDGSPDDIDLWVQAPDGETVWFKHPDAGLMHLDRDDRGQANDQLLVDGRELINPLNEEVVTIRGIIPGEYVVNVHYYASQTQQPVPVEVRVVKVNPQLSVVYYGHVELQRLNQEATAVRFSVTAGGQVVRVNTLPKPLALSRSVID</sequence>
<dbReference type="RefSeq" id="WP_110018256.1">
    <property type="nucleotide sequence ID" value="NZ_QGTJ01000004.1"/>
</dbReference>
<keyword evidence="3" id="KW-1185">Reference proteome</keyword>
<keyword evidence="1" id="KW-1133">Transmembrane helix</keyword>
<keyword evidence="1" id="KW-0812">Transmembrane</keyword>
<evidence type="ECO:0000256" key="1">
    <source>
        <dbReference type="SAM" id="Phobius"/>
    </source>
</evidence>
<proteinExistence type="predicted"/>
<feature type="transmembrane region" description="Helical" evidence="1">
    <location>
        <begin position="18"/>
        <end position="37"/>
    </location>
</feature>
<dbReference type="AlphaFoldDB" id="A0A317MVV0"/>
<keyword evidence="1" id="KW-0472">Membrane</keyword>
<evidence type="ECO:0000313" key="3">
    <source>
        <dbReference type="Proteomes" id="UP000246569"/>
    </source>
</evidence>
<gene>
    <name evidence="2" type="ORF">C7443_104231</name>
</gene>